<evidence type="ECO:0000313" key="1">
    <source>
        <dbReference type="EMBL" id="CEK64754.1"/>
    </source>
</evidence>
<gene>
    <name evidence="1" type="primary">ORF52801</name>
</gene>
<feature type="non-terminal residue" evidence="1">
    <location>
        <position position="62"/>
    </location>
</feature>
<proteinExistence type="predicted"/>
<protein>
    <submittedName>
        <fullName evidence="1">Uncharacterized protein</fullName>
    </submittedName>
</protein>
<organism evidence="1">
    <name type="scientific">Arion vulgaris</name>
    <dbReference type="NCBI Taxonomy" id="1028688"/>
    <lineage>
        <taxon>Eukaryota</taxon>
        <taxon>Metazoa</taxon>
        <taxon>Spiralia</taxon>
        <taxon>Lophotrochozoa</taxon>
        <taxon>Mollusca</taxon>
        <taxon>Gastropoda</taxon>
        <taxon>Heterobranchia</taxon>
        <taxon>Euthyneura</taxon>
        <taxon>Panpulmonata</taxon>
        <taxon>Eupulmonata</taxon>
        <taxon>Stylommatophora</taxon>
        <taxon>Helicina</taxon>
        <taxon>Arionoidea</taxon>
        <taxon>Arionidae</taxon>
        <taxon>Arion</taxon>
    </lineage>
</organism>
<sequence length="62" mass="7347">MTQQQELKTSLIVSQHKWLHKTNKYYPKGACTETNISDRISKIIIFNIFFLKYISCLTSQHQ</sequence>
<name>A0A0B6Z806_9EUPU</name>
<dbReference type="AlphaFoldDB" id="A0A0B6Z806"/>
<accession>A0A0B6Z806</accession>
<dbReference type="EMBL" id="HACG01017889">
    <property type="protein sequence ID" value="CEK64754.1"/>
    <property type="molecule type" value="Transcribed_RNA"/>
</dbReference>
<reference evidence="1" key="1">
    <citation type="submission" date="2014-12" db="EMBL/GenBank/DDBJ databases">
        <title>Insight into the proteome of Arion vulgaris.</title>
        <authorList>
            <person name="Aradska J."/>
            <person name="Bulat T."/>
            <person name="Smidak R."/>
            <person name="Sarate P."/>
            <person name="Gangsoo J."/>
            <person name="Sialana F."/>
            <person name="Bilban M."/>
            <person name="Lubec G."/>
        </authorList>
    </citation>
    <scope>NUCLEOTIDE SEQUENCE</scope>
    <source>
        <tissue evidence="1">Skin</tissue>
    </source>
</reference>